<keyword evidence="4" id="KW-0804">Transcription</keyword>
<dbReference type="RefSeq" id="XP_035324007.1">
    <property type="nucleotide sequence ID" value="XM_035466170.1"/>
</dbReference>
<protein>
    <submittedName>
        <fullName evidence="8">Fungal trans</fullName>
    </submittedName>
</protein>
<dbReference type="Pfam" id="PF04082">
    <property type="entry name" value="Fungal_trans"/>
    <property type="match status" value="1"/>
</dbReference>
<evidence type="ECO:0000256" key="4">
    <source>
        <dbReference type="ARBA" id="ARBA00023163"/>
    </source>
</evidence>
<keyword evidence="9" id="KW-1185">Reference proteome</keyword>
<dbReference type="SMART" id="SM00906">
    <property type="entry name" value="Fungal_trans"/>
    <property type="match status" value="1"/>
</dbReference>
<dbReference type="GO" id="GO:0043565">
    <property type="term" value="F:sequence-specific DNA binding"/>
    <property type="evidence" value="ECO:0007669"/>
    <property type="project" value="TreeGrafter"/>
</dbReference>
<dbReference type="GeneID" id="55970423"/>
<dbReference type="GO" id="GO:0005634">
    <property type="term" value="C:nucleus"/>
    <property type="evidence" value="ECO:0007669"/>
    <property type="project" value="UniProtKB-SubCell"/>
</dbReference>
<feature type="domain" description="Xylanolytic transcriptional activator regulatory" evidence="7">
    <location>
        <begin position="277"/>
        <end position="353"/>
    </location>
</feature>
<keyword evidence="6" id="KW-1133">Transmembrane helix</keyword>
<evidence type="ECO:0000313" key="9">
    <source>
        <dbReference type="Proteomes" id="UP000749293"/>
    </source>
</evidence>
<evidence type="ECO:0000313" key="8">
    <source>
        <dbReference type="EMBL" id="KAF4125355.1"/>
    </source>
</evidence>
<dbReference type="OrthoDB" id="2579025at2759"/>
<keyword evidence="6" id="KW-0812">Transmembrane</keyword>
<keyword evidence="3" id="KW-0238">DNA-binding</keyword>
<dbReference type="AlphaFoldDB" id="A0A9P4YYQ7"/>
<evidence type="ECO:0000259" key="7">
    <source>
        <dbReference type="SMART" id="SM00906"/>
    </source>
</evidence>
<comment type="caution">
    <text evidence="8">The sequence shown here is derived from an EMBL/GenBank/DDBJ whole genome shotgun (WGS) entry which is preliminary data.</text>
</comment>
<keyword evidence="5" id="KW-0539">Nucleus</keyword>
<evidence type="ECO:0000256" key="2">
    <source>
        <dbReference type="ARBA" id="ARBA00023015"/>
    </source>
</evidence>
<dbReference type="InterPro" id="IPR051711">
    <property type="entry name" value="Stress_Response_Reg"/>
</dbReference>
<keyword evidence="6" id="KW-0472">Membrane</keyword>
<feature type="non-terminal residue" evidence="8">
    <location>
        <position position="1"/>
    </location>
</feature>
<proteinExistence type="predicted"/>
<comment type="subcellular location">
    <subcellularLocation>
        <location evidence="1">Nucleus</location>
    </subcellularLocation>
</comment>
<evidence type="ECO:0000256" key="1">
    <source>
        <dbReference type="ARBA" id="ARBA00004123"/>
    </source>
</evidence>
<feature type="transmembrane region" description="Helical" evidence="6">
    <location>
        <begin position="519"/>
        <end position="538"/>
    </location>
</feature>
<sequence>RKIKCNGQAPCDFCARGKASCTFNSSYTRGRHHTIVPSSVHGGTDDTPVPEVLVEDAPIDQDVLATDLQNRRITPTRLTAANSDYLHLVSSSRASPEPSSIDPQGHYVGPASGTAFLIRVQKRLHQVISFSSASTIFTFGDAPLQLPEFDPSFCMMLPRDDAQRLIDRYFDFAMPTYRFLHRPTLQEWFVEFYDTLGVMRDAHSAPAKIALLFMVFAHARVYMPEVDRLGPEDMSTRYYLAAEHQLTKERGSVRLSSVQARLTQCYYLLAQSRINQCWSQFGTVRNLALAIGLNRNRRFDGTGGVTMIEIECRRRTFWCAYTLDAYLSVALGRPRSFHDDDIDTPLPAQVDDDQITVDRIAASIRGRNPSTMVASLAHIQLARIISKIVRDLYSIRPISTSRRVILTERISKDLSDWQVDFSQFLDVRFFFKTSPSIIVPIFQRQQNVLNLTYWHCIILTHRPFVLHNLTRLLRNPQPGSGQDVNDPQTEESVQQCLMAAMKTVHTVDRITQNQKMFRAFWITAYFAFTATIVLYIYVIQKKDSPPEVYSSYLAAAIQCQSHISSVAEKGSLLERYGFVLEELRVEAVRQTSAATSVATDDSPNLVTNYTDSSGANMVDFNGMPNYVFTDTYGWGQFASMVSSGLGNLDSFLRDDLFQP</sequence>
<name>A0A9P4YYQ7_9HYPO</name>
<keyword evidence="2" id="KW-0805">Transcription regulation</keyword>
<evidence type="ECO:0000256" key="6">
    <source>
        <dbReference type="SAM" id="Phobius"/>
    </source>
</evidence>
<organism evidence="8 9">
    <name type="scientific">Geosmithia morbida</name>
    <dbReference type="NCBI Taxonomy" id="1094350"/>
    <lineage>
        <taxon>Eukaryota</taxon>
        <taxon>Fungi</taxon>
        <taxon>Dikarya</taxon>
        <taxon>Ascomycota</taxon>
        <taxon>Pezizomycotina</taxon>
        <taxon>Sordariomycetes</taxon>
        <taxon>Hypocreomycetidae</taxon>
        <taxon>Hypocreales</taxon>
        <taxon>Bionectriaceae</taxon>
        <taxon>Geosmithia</taxon>
    </lineage>
</organism>
<accession>A0A9P4YYQ7</accession>
<reference evidence="8" key="1">
    <citation type="submission" date="2020-03" db="EMBL/GenBank/DDBJ databases">
        <title>Site-based positive gene gene selection in Geosmithia morbida across the United States reveals a broad range of putative effectors and factors for local host and environmental adapation.</title>
        <authorList>
            <person name="Onufrak A."/>
            <person name="Murdoch R.W."/>
            <person name="Gazis R."/>
            <person name="Huff M."/>
            <person name="Staton M."/>
            <person name="Klingeman W."/>
            <person name="Hadziabdic D."/>
        </authorList>
    </citation>
    <scope>NUCLEOTIDE SEQUENCE</scope>
    <source>
        <strain evidence="8">1262</strain>
    </source>
</reference>
<evidence type="ECO:0000256" key="3">
    <source>
        <dbReference type="ARBA" id="ARBA00023125"/>
    </source>
</evidence>
<dbReference type="GO" id="GO:0045944">
    <property type="term" value="P:positive regulation of transcription by RNA polymerase II"/>
    <property type="evidence" value="ECO:0007669"/>
    <property type="project" value="TreeGrafter"/>
</dbReference>
<dbReference type="Proteomes" id="UP000749293">
    <property type="component" value="Unassembled WGS sequence"/>
</dbReference>
<dbReference type="PANTHER" id="PTHR47540">
    <property type="entry name" value="THIAMINE REPRESSIBLE GENES REGULATORY PROTEIN THI5"/>
    <property type="match status" value="1"/>
</dbReference>
<gene>
    <name evidence="8" type="ORF">GMORB2_4195</name>
</gene>
<dbReference type="CDD" id="cd12148">
    <property type="entry name" value="fungal_TF_MHR"/>
    <property type="match status" value="1"/>
</dbReference>
<dbReference type="EMBL" id="JAANYQ010000003">
    <property type="protein sequence ID" value="KAF4125355.1"/>
    <property type="molecule type" value="Genomic_DNA"/>
</dbReference>
<dbReference type="PANTHER" id="PTHR47540:SF3">
    <property type="entry name" value="ZN(II)2CYS6 TRANSCRIPTION FACTOR (EUROFUNG)"/>
    <property type="match status" value="1"/>
</dbReference>
<dbReference type="InterPro" id="IPR007219">
    <property type="entry name" value="XnlR_reg_dom"/>
</dbReference>
<dbReference type="GO" id="GO:0008270">
    <property type="term" value="F:zinc ion binding"/>
    <property type="evidence" value="ECO:0007669"/>
    <property type="project" value="InterPro"/>
</dbReference>
<dbReference type="GO" id="GO:0006351">
    <property type="term" value="P:DNA-templated transcription"/>
    <property type="evidence" value="ECO:0007669"/>
    <property type="project" value="InterPro"/>
</dbReference>
<evidence type="ECO:0000256" key="5">
    <source>
        <dbReference type="ARBA" id="ARBA00023242"/>
    </source>
</evidence>